<sequence>MRYSSFIVICAVLPRGLALPISMARSFLVPNVGTTPEGRSLDVPEYFVRDTDDDPRLWAFRWVSMGHEEFKEGKEGESGKPLNPSPSLTPTVSPIIGLSPNQIKLNLGGSKLEGKPTARR</sequence>
<feature type="chain" id="PRO_5021219338" evidence="2">
    <location>
        <begin position="19"/>
        <end position="120"/>
    </location>
</feature>
<dbReference type="Proteomes" id="UP000298030">
    <property type="component" value="Unassembled WGS sequence"/>
</dbReference>
<organism evidence="3 4">
    <name type="scientific">Coprinellus micaceus</name>
    <name type="common">Glistening ink-cap mushroom</name>
    <name type="synonym">Coprinus micaceus</name>
    <dbReference type="NCBI Taxonomy" id="71717"/>
    <lineage>
        <taxon>Eukaryota</taxon>
        <taxon>Fungi</taxon>
        <taxon>Dikarya</taxon>
        <taxon>Basidiomycota</taxon>
        <taxon>Agaricomycotina</taxon>
        <taxon>Agaricomycetes</taxon>
        <taxon>Agaricomycetidae</taxon>
        <taxon>Agaricales</taxon>
        <taxon>Agaricineae</taxon>
        <taxon>Psathyrellaceae</taxon>
        <taxon>Coprinellus</taxon>
    </lineage>
</organism>
<evidence type="ECO:0000313" key="4">
    <source>
        <dbReference type="Proteomes" id="UP000298030"/>
    </source>
</evidence>
<evidence type="ECO:0000256" key="1">
    <source>
        <dbReference type="SAM" id="MobiDB-lite"/>
    </source>
</evidence>
<accession>A0A4Y7SMR1</accession>
<keyword evidence="4" id="KW-1185">Reference proteome</keyword>
<protein>
    <submittedName>
        <fullName evidence="3">Uncharacterized protein</fullName>
    </submittedName>
</protein>
<feature type="signal peptide" evidence="2">
    <location>
        <begin position="1"/>
        <end position="18"/>
    </location>
</feature>
<evidence type="ECO:0000313" key="3">
    <source>
        <dbReference type="EMBL" id="TEB23173.1"/>
    </source>
</evidence>
<proteinExistence type="predicted"/>
<reference evidence="3 4" key="1">
    <citation type="journal article" date="2019" name="Nat. Ecol. Evol.">
        <title>Megaphylogeny resolves global patterns of mushroom evolution.</title>
        <authorList>
            <person name="Varga T."/>
            <person name="Krizsan K."/>
            <person name="Foldi C."/>
            <person name="Dima B."/>
            <person name="Sanchez-Garcia M."/>
            <person name="Sanchez-Ramirez S."/>
            <person name="Szollosi G.J."/>
            <person name="Szarkandi J.G."/>
            <person name="Papp V."/>
            <person name="Albert L."/>
            <person name="Andreopoulos W."/>
            <person name="Angelini C."/>
            <person name="Antonin V."/>
            <person name="Barry K.W."/>
            <person name="Bougher N.L."/>
            <person name="Buchanan P."/>
            <person name="Buyck B."/>
            <person name="Bense V."/>
            <person name="Catcheside P."/>
            <person name="Chovatia M."/>
            <person name="Cooper J."/>
            <person name="Damon W."/>
            <person name="Desjardin D."/>
            <person name="Finy P."/>
            <person name="Geml J."/>
            <person name="Haridas S."/>
            <person name="Hughes K."/>
            <person name="Justo A."/>
            <person name="Karasinski D."/>
            <person name="Kautmanova I."/>
            <person name="Kiss B."/>
            <person name="Kocsube S."/>
            <person name="Kotiranta H."/>
            <person name="LaButti K.M."/>
            <person name="Lechner B.E."/>
            <person name="Liimatainen K."/>
            <person name="Lipzen A."/>
            <person name="Lukacs Z."/>
            <person name="Mihaltcheva S."/>
            <person name="Morgado L.N."/>
            <person name="Niskanen T."/>
            <person name="Noordeloos M.E."/>
            <person name="Ohm R.A."/>
            <person name="Ortiz-Santana B."/>
            <person name="Ovrebo C."/>
            <person name="Racz N."/>
            <person name="Riley R."/>
            <person name="Savchenko A."/>
            <person name="Shiryaev A."/>
            <person name="Soop K."/>
            <person name="Spirin V."/>
            <person name="Szebenyi C."/>
            <person name="Tomsovsky M."/>
            <person name="Tulloss R.E."/>
            <person name="Uehling J."/>
            <person name="Grigoriev I.V."/>
            <person name="Vagvolgyi C."/>
            <person name="Papp T."/>
            <person name="Martin F.M."/>
            <person name="Miettinen O."/>
            <person name="Hibbett D.S."/>
            <person name="Nagy L.G."/>
        </authorList>
    </citation>
    <scope>NUCLEOTIDE SEQUENCE [LARGE SCALE GENOMIC DNA]</scope>
    <source>
        <strain evidence="3 4">FP101781</strain>
    </source>
</reference>
<dbReference type="AlphaFoldDB" id="A0A4Y7SMR1"/>
<name>A0A4Y7SMR1_COPMI</name>
<comment type="caution">
    <text evidence="3">The sequence shown here is derived from an EMBL/GenBank/DDBJ whole genome shotgun (WGS) entry which is preliminary data.</text>
</comment>
<keyword evidence="2" id="KW-0732">Signal</keyword>
<evidence type="ECO:0000256" key="2">
    <source>
        <dbReference type="SAM" id="SignalP"/>
    </source>
</evidence>
<dbReference type="EMBL" id="QPFP01000081">
    <property type="protein sequence ID" value="TEB23173.1"/>
    <property type="molecule type" value="Genomic_DNA"/>
</dbReference>
<feature type="region of interest" description="Disordered" evidence="1">
    <location>
        <begin position="70"/>
        <end position="120"/>
    </location>
</feature>
<gene>
    <name evidence="3" type="ORF">FA13DRAFT_1456997</name>
</gene>